<dbReference type="Proteomes" id="UP000195141">
    <property type="component" value="Chromosome"/>
</dbReference>
<reference evidence="3" key="1">
    <citation type="submission" date="2017-05" db="EMBL/GenBank/DDBJ databases">
        <authorList>
            <consortium name="The Broad Institute Genomics Platform"/>
            <consortium name="The Broad Institute Genomic Center for Infectious Diseases"/>
            <person name="Earl A."/>
            <person name="Manson A."/>
            <person name="Schwartman J."/>
            <person name="Gilmore M."/>
            <person name="Abouelleil A."/>
            <person name="Cao P."/>
            <person name="Chapman S."/>
            <person name="Cusick C."/>
            <person name="Shea T."/>
            <person name="Young S."/>
            <person name="Neafsey D."/>
            <person name="Nusbaum C."/>
            <person name="Birren B."/>
        </authorList>
    </citation>
    <scope>NUCLEOTIDE SEQUENCE</scope>
    <source>
        <strain evidence="3">9E7_DIV0242</strain>
    </source>
</reference>
<dbReference type="NCBIfam" id="TIGR00732">
    <property type="entry name" value="dprA"/>
    <property type="match status" value="1"/>
</dbReference>
<evidence type="ECO:0000313" key="3">
    <source>
        <dbReference type="EMBL" id="WYJ88719.1"/>
    </source>
</evidence>
<evidence type="ECO:0000313" key="4">
    <source>
        <dbReference type="Proteomes" id="UP000195141"/>
    </source>
</evidence>
<feature type="domain" description="Smf/DprA SLOG" evidence="2">
    <location>
        <begin position="78"/>
        <end position="287"/>
    </location>
</feature>
<dbReference type="PANTHER" id="PTHR43022:SF1">
    <property type="entry name" value="PROTEIN SMF"/>
    <property type="match status" value="1"/>
</dbReference>
<reference evidence="3" key="2">
    <citation type="submission" date="2024-03" db="EMBL/GenBank/DDBJ databases">
        <title>The Genome Sequence of Enterococcus sp. DIV0242b.</title>
        <authorList>
            <consortium name="The Broad Institute Genomics Platform"/>
            <consortium name="The Broad Institute Microbial Omics Core"/>
            <consortium name="The Broad Institute Genomic Center for Infectious Diseases"/>
            <person name="Earl A."/>
            <person name="Manson A."/>
            <person name="Gilmore M."/>
            <person name="Schwartman J."/>
            <person name="Shea T."/>
            <person name="Abouelleil A."/>
            <person name="Cao P."/>
            <person name="Chapman S."/>
            <person name="Cusick C."/>
            <person name="Young S."/>
            <person name="Neafsey D."/>
            <person name="Nusbaum C."/>
            <person name="Birren B."/>
        </authorList>
    </citation>
    <scope>NUCLEOTIDE SEQUENCE</scope>
    <source>
        <strain evidence="3">9E7_DIV0242</strain>
    </source>
</reference>
<organism evidence="3 4">
    <name type="scientific">Candidatus Enterococcus clewellii</name>
    <dbReference type="NCBI Taxonomy" id="1834193"/>
    <lineage>
        <taxon>Bacteria</taxon>
        <taxon>Bacillati</taxon>
        <taxon>Bacillota</taxon>
        <taxon>Bacilli</taxon>
        <taxon>Lactobacillales</taxon>
        <taxon>Enterococcaceae</taxon>
        <taxon>Enterococcus</taxon>
    </lineage>
</organism>
<keyword evidence="4" id="KW-1185">Reference proteome</keyword>
<gene>
    <name evidence="3" type="ORF">A5888_000438</name>
</gene>
<evidence type="ECO:0000259" key="2">
    <source>
        <dbReference type="Pfam" id="PF02481"/>
    </source>
</evidence>
<dbReference type="EMBL" id="CP147247">
    <property type="protein sequence ID" value="WYJ88719.1"/>
    <property type="molecule type" value="Genomic_DNA"/>
</dbReference>
<dbReference type="RefSeq" id="WP_339101881.1">
    <property type="nucleotide sequence ID" value="NZ_CP147247.1"/>
</dbReference>
<sequence length="291" mass="32525">MEQAIKDLVFRLTNCQGIGNIGILRILKFILEKEYIDFTKEELIRLGAITKYRENFIHSWDQWAGAGEQLLRFQQQHQFLTILDRQFPANLKEIYNCPAILFYRGDLELLTKKSLSFVGARNASPYGFQVVREFIPTLVAEEIVIVSGLAKGIDSSCHEATIKNGGQTIGVIGTGLDQCYPAETAFLHNKIAKEHLLLSEYPNGTKPKRHHFPMRNRIIAGLSSGTCLIEASKKSGSLITAQAAMEYGREVFAVPGNIFLPHSEGSHSLISEGATCAFSPQDILNQINFFY</sequence>
<accession>A0AAQ3VSR2</accession>
<comment type="similarity">
    <text evidence="1">Belongs to the DprA/Smf family.</text>
</comment>
<dbReference type="PANTHER" id="PTHR43022">
    <property type="entry name" value="PROTEIN SMF"/>
    <property type="match status" value="1"/>
</dbReference>
<dbReference type="AlphaFoldDB" id="A0AAQ3VSR2"/>
<dbReference type="Gene3D" id="3.40.50.450">
    <property type="match status" value="1"/>
</dbReference>
<dbReference type="InterPro" id="IPR003488">
    <property type="entry name" value="DprA"/>
</dbReference>
<protein>
    <submittedName>
        <fullName evidence="3">DNA protecting protein DprA</fullName>
    </submittedName>
</protein>
<name>A0AAQ3VSR2_9ENTE</name>
<dbReference type="GO" id="GO:0009294">
    <property type="term" value="P:DNA-mediated transformation"/>
    <property type="evidence" value="ECO:0007669"/>
    <property type="project" value="InterPro"/>
</dbReference>
<dbReference type="InterPro" id="IPR057666">
    <property type="entry name" value="DrpA_SLOG"/>
</dbReference>
<dbReference type="Pfam" id="PF02481">
    <property type="entry name" value="DNA_processg_A"/>
    <property type="match status" value="1"/>
</dbReference>
<dbReference type="SUPFAM" id="SSF102405">
    <property type="entry name" value="MCP/YpsA-like"/>
    <property type="match status" value="1"/>
</dbReference>
<evidence type="ECO:0000256" key="1">
    <source>
        <dbReference type="ARBA" id="ARBA00006525"/>
    </source>
</evidence>
<proteinExistence type="inferred from homology"/>